<dbReference type="Proteomes" id="UP000295075">
    <property type="component" value="Unassembled WGS sequence"/>
</dbReference>
<dbReference type="PRINTS" id="PR00455">
    <property type="entry name" value="HTHTETR"/>
</dbReference>
<dbReference type="InterPro" id="IPR036271">
    <property type="entry name" value="Tet_transcr_reg_TetR-rel_C_sf"/>
</dbReference>
<dbReference type="InterPro" id="IPR009057">
    <property type="entry name" value="Homeodomain-like_sf"/>
</dbReference>
<dbReference type="Pfam" id="PF16859">
    <property type="entry name" value="TetR_C_11"/>
    <property type="match status" value="1"/>
</dbReference>
<dbReference type="SUPFAM" id="SSF48498">
    <property type="entry name" value="Tetracyclin repressor-like, C-terminal domain"/>
    <property type="match status" value="1"/>
</dbReference>
<keyword evidence="2 4" id="KW-0238">DNA-binding</keyword>
<dbReference type="GO" id="GO:0000976">
    <property type="term" value="F:transcription cis-regulatory region binding"/>
    <property type="evidence" value="ECO:0007669"/>
    <property type="project" value="TreeGrafter"/>
</dbReference>
<gene>
    <name evidence="7" type="ORF">E1261_12600</name>
</gene>
<evidence type="ECO:0000259" key="6">
    <source>
        <dbReference type="PROSITE" id="PS50977"/>
    </source>
</evidence>
<keyword evidence="3" id="KW-0804">Transcription</keyword>
<proteinExistence type="predicted"/>
<reference evidence="7 8" key="1">
    <citation type="submission" date="2019-03" db="EMBL/GenBank/DDBJ databases">
        <title>Draft genome sequences of novel Actinobacteria.</title>
        <authorList>
            <person name="Sahin N."/>
            <person name="Ay H."/>
            <person name="Saygin H."/>
        </authorList>
    </citation>
    <scope>NUCLEOTIDE SEQUENCE [LARGE SCALE GENOMIC DNA]</scope>
    <source>
        <strain evidence="7 8">JCM 30547</strain>
    </source>
</reference>
<dbReference type="GO" id="GO:0003700">
    <property type="term" value="F:DNA-binding transcription factor activity"/>
    <property type="evidence" value="ECO:0007669"/>
    <property type="project" value="TreeGrafter"/>
</dbReference>
<accession>A0A4R4Q769</accession>
<evidence type="ECO:0000256" key="1">
    <source>
        <dbReference type="ARBA" id="ARBA00023015"/>
    </source>
</evidence>
<dbReference type="PANTHER" id="PTHR30055:SF148">
    <property type="entry name" value="TETR-FAMILY TRANSCRIPTIONAL REGULATOR"/>
    <property type="match status" value="1"/>
</dbReference>
<evidence type="ECO:0000256" key="3">
    <source>
        <dbReference type="ARBA" id="ARBA00023163"/>
    </source>
</evidence>
<dbReference type="Gene3D" id="1.10.357.10">
    <property type="entry name" value="Tetracycline Repressor, domain 2"/>
    <property type="match status" value="1"/>
</dbReference>
<dbReference type="PROSITE" id="PS50977">
    <property type="entry name" value="HTH_TETR_2"/>
    <property type="match status" value="1"/>
</dbReference>
<dbReference type="InterPro" id="IPR050109">
    <property type="entry name" value="HTH-type_TetR-like_transc_reg"/>
</dbReference>
<dbReference type="Gene3D" id="1.10.10.60">
    <property type="entry name" value="Homeodomain-like"/>
    <property type="match status" value="1"/>
</dbReference>
<dbReference type="EMBL" id="SMKA01000041">
    <property type="protein sequence ID" value="TDC30772.1"/>
    <property type="molecule type" value="Genomic_DNA"/>
</dbReference>
<evidence type="ECO:0000256" key="4">
    <source>
        <dbReference type="PROSITE-ProRule" id="PRU00335"/>
    </source>
</evidence>
<sequence>MPLSPTNEPAPVPEPTDRPRTPIPRGAAARDRLLRAALDLLADEGVGGFTMEAVAARAGASKATVYRRWSARAELLAEAMERISQTDPTPETGELRSDLGTLLIGMHTLLSTQPFPRLLSAFIDAAERDPALATLHVELSERRREPLRQVLQRARQRAEIPHSADIELAIDLLTGPTFLRRLILHRQSSTAEVYTIVDYVLAALRHAPPVNSDNTDNTDNST</sequence>
<dbReference type="AlphaFoldDB" id="A0A4R4Q769"/>
<comment type="caution">
    <text evidence="7">The sequence shown here is derived from an EMBL/GenBank/DDBJ whole genome shotgun (WGS) entry which is preliminary data.</text>
</comment>
<evidence type="ECO:0000256" key="2">
    <source>
        <dbReference type="ARBA" id="ARBA00023125"/>
    </source>
</evidence>
<evidence type="ECO:0000313" key="7">
    <source>
        <dbReference type="EMBL" id="TDC30772.1"/>
    </source>
</evidence>
<keyword evidence="1" id="KW-0805">Transcription regulation</keyword>
<dbReference type="SUPFAM" id="SSF46689">
    <property type="entry name" value="Homeodomain-like"/>
    <property type="match status" value="1"/>
</dbReference>
<evidence type="ECO:0000313" key="8">
    <source>
        <dbReference type="Proteomes" id="UP000295075"/>
    </source>
</evidence>
<feature type="region of interest" description="Disordered" evidence="5">
    <location>
        <begin position="1"/>
        <end position="24"/>
    </location>
</feature>
<keyword evidence="8" id="KW-1185">Reference proteome</keyword>
<dbReference type="InterPro" id="IPR011075">
    <property type="entry name" value="TetR_C"/>
</dbReference>
<dbReference type="OrthoDB" id="9796019at2"/>
<evidence type="ECO:0000256" key="5">
    <source>
        <dbReference type="SAM" id="MobiDB-lite"/>
    </source>
</evidence>
<feature type="domain" description="HTH tetR-type" evidence="6">
    <location>
        <begin position="27"/>
        <end position="87"/>
    </location>
</feature>
<feature type="DNA-binding region" description="H-T-H motif" evidence="4">
    <location>
        <begin position="50"/>
        <end position="69"/>
    </location>
</feature>
<dbReference type="Pfam" id="PF00440">
    <property type="entry name" value="TetR_N"/>
    <property type="match status" value="1"/>
</dbReference>
<protein>
    <submittedName>
        <fullName evidence="7">TetR/AcrR family transcriptional regulator</fullName>
    </submittedName>
</protein>
<name>A0A4R4Q769_9ACTN</name>
<organism evidence="7 8">
    <name type="scientific">Kribbella albertanoniae</name>
    <dbReference type="NCBI Taxonomy" id="1266829"/>
    <lineage>
        <taxon>Bacteria</taxon>
        <taxon>Bacillati</taxon>
        <taxon>Actinomycetota</taxon>
        <taxon>Actinomycetes</taxon>
        <taxon>Propionibacteriales</taxon>
        <taxon>Kribbellaceae</taxon>
        <taxon>Kribbella</taxon>
    </lineage>
</organism>
<dbReference type="PANTHER" id="PTHR30055">
    <property type="entry name" value="HTH-TYPE TRANSCRIPTIONAL REGULATOR RUTR"/>
    <property type="match status" value="1"/>
</dbReference>
<dbReference type="InterPro" id="IPR001647">
    <property type="entry name" value="HTH_TetR"/>
</dbReference>